<organism evidence="1 2">
    <name type="scientific">Lancefieldella rimae</name>
    <dbReference type="NCBI Taxonomy" id="1383"/>
    <lineage>
        <taxon>Bacteria</taxon>
        <taxon>Bacillati</taxon>
        <taxon>Actinomycetota</taxon>
        <taxon>Coriobacteriia</taxon>
        <taxon>Coriobacteriales</taxon>
        <taxon>Atopobiaceae</taxon>
        <taxon>Lancefieldella</taxon>
    </lineage>
</organism>
<keyword evidence="2" id="KW-1185">Reference proteome</keyword>
<protein>
    <submittedName>
        <fullName evidence="1">Uncharacterized protein</fullName>
    </submittedName>
</protein>
<name>A0ABR5Q0M2_9ACTN</name>
<dbReference type="EMBL" id="JQCP01000002">
    <property type="protein sequence ID" value="KRO02508.1"/>
    <property type="molecule type" value="Genomic_DNA"/>
</dbReference>
<evidence type="ECO:0000313" key="2">
    <source>
        <dbReference type="Proteomes" id="UP000051927"/>
    </source>
</evidence>
<gene>
    <name evidence="1" type="ORF">IV60_GL000956</name>
</gene>
<accession>A0ABR5Q0M2</accession>
<sequence length="66" mass="7272">MVDVDTVPITVVCASDDVTSFVAPLCTHELTSVTTNHNKMSAITTAIATRPVFMREERRRLFAYAA</sequence>
<comment type="caution">
    <text evidence="1">The sequence shown here is derived from an EMBL/GenBank/DDBJ whole genome shotgun (WGS) entry which is preliminary data.</text>
</comment>
<proteinExistence type="predicted"/>
<reference evidence="1 2" key="1">
    <citation type="journal article" date="2015" name="Genome Announc.">
        <title>Expanding the biotechnology potential of lactobacilli through comparative genomics of 213 strains and associated genera.</title>
        <authorList>
            <person name="Sun Z."/>
            <person name="Harris H.M."/>
            <person name="McCann A."/>
            <person name="Guo C."/>
            <person name="Argimon S."/>
            <person name="Zhang W."/>
            <person name="Yang X."/>
            <person name="Jeffery I.B."/>
            <person name="Cooney J.C."/>
            <person name="Kagawa T.F."/>
            <person name="Liu W."/>
            <person name="Song Y."/>
            <person name="Salvetti E."/>
            <person name="Wrobel A."/>
            <person name="Rasinkangas P."/>
            <person name="Parkhill J."/>
            <person name="Rea M.C."/>
            <person name="O'Sullivan O."/>
            <person name="Ritari J."/>
            <person name="Douillard F.P."/>
            <person name="Paul Ross R."/>
            <person name="Yang R."/>
            <person name="Briner A.E."/>
            <person name="Felis G.E."/>
            <person name="de Vos W.M."/>
            <person name="Barrangou R."/>
            <person name="Klaenhammer T.R."/>
            <person name="Caufield P.W."/>
            <person name="Cui Y."/>
            <person name="Zhang H."/>
            <person name="O'Toole P.W."/>
        </authorList>
    </citation>
    <scope>NUCLEOTIDE SEQUENCE [LARGE SCALE GENOMIC DNA]</scope>
    <source>
        <strain evidence="1 2">DSM 7090</strain>
    </source>
</reference>
<dbReference type="Proteomes" id="UP000051927">
    <property type="component" value="Unassembled WGS sequence"/>
</dbReference>
<evidence type="ECO:0000313" key="1">
    <source>
        <dbReference type="EMBL" id="KRO02508.1"/>
    </source>
</evidence>